<dbReference type="AlphaFoldDB" id="A0A6G1H388"/>
<dbReference type="Proteomes" id="UP000800041">
    <property type="component" value="Unassembled WGS sequence"/>
</dbReference>
<sequence>MLLPLLILPTFLLAAPTPDPAALSPRSSHLYHRAGAPTPKPLGPYCKTVNPLPDPAISRTMTSFKPSDTLLNSTLYAYYLASSTAETKDSTTLMQQCVETCYGYGETGDCKSVYLGYEVPAQGRGIPPTGGDPSIACLMWAGQVQLDDFVSSPEGQGWTMGAAGDILCPMPAAPAMPPR</sequence>
<organism evidence="1 2">
    <name type="scientific">Aulographum hederae CBS 113979</name>
    <dbReference type="NCBI Taxonomy" id="1176131"/>
    <lineage>
        <taxon>Eukaryota</taxon>
        <taxon>Fungi</taxon>
        <taxon>Dikarya</taxon>
        <taxon>Ascomycota</taxon>
        <taxon>Pezizomycotina</taxon>
        <taxon>Dothideomycetes</taxon>
        <taxon>Pleosporomycetidae</taxon>
        <taxon>Aulographales</taxon>
        <taxon>Aulographaceae</taxon>
    </lineage>
</organism>
<protein>
    <submittedName>
        <fullName evidence="1">Uncharacterized protein</fullName>
    </submittedName>
</protein>
<reference evidence="1" key="1">
    <citation type="journal article" date="2020" name="Stud. Mycol.">
        <title>101 Dothideomycetes genomes: a test case for predicting lifestyles and emergence of pathogens.</title>
        <authorList>
            <person name="Haridas S."/>
            <person name="Albert R."/>
            <person name="Binder M."/>
            <person name="Bloem J."/>
            <person name="Labutti K."/>
            <person name="Salamov A."/>
            <person name="Andreopoulos B."/>
            <person name="Baker S."/>
            <person name="Barry K."/>
            <person name="Bills G."/>
            <person name="Bluhm B."/>
            <person name="Cannon C."/>
            <person name="Castanera R."/>
            <person name="Culley D."/>
            <person name="Daum C."/>
            <person name="Ezra D."/>
            <person name="Gonzalez J."/>
            <person name="Henrissat B."/>
            <person name="Kuo A."/>
            <person name="Liang C."/>
            <person name="Lipzen A."/>
            <person name="Lutzoni F."/>
            <person name="Magnuson J."/>
            <person name="Mondo S."/>
            <person name="Nolan M."/>
            <person name="Ohm R."/>
            <person name="Pangilinan J."/>
            <person name="Park H.-J."/>
            <person name="Ramirez L."/>
            <person name="Alfaro M."/>
            <person name="Sun H."/>
            <person name="Tritt A."/>
            <person name="Yoshinaga Y."/>
            <person name="Zwiers L.-H."/>
            <person name="Turgeon B."/>
            <person name="Goodwin S."/>
            <person name="Spatafora J."/>
            <person name="Crous P."/>
            <person name="Grigoriev I."/>
        </authorList>
    </citation>
    <scope>NUCLEOTIDE SEQUENCE</scope>
    <source>
        <strain evidence="1">CBS 113979</strain>
    </source>
</reference>
<evidence type="ECO:0000313" key="2">
    <source>
        <dbReference type="Proteomes" id="UP000800041"/>
    </source>
</evidence>
<evidence type="ECO:0000313" key="1">
    <source>
        <dbReference type="EMBL" id="KAF1987428.1"/>
    </source>
</evidence>
<accession>A0A6G1H388</accession>
<dbReference type="EMBL" id="ML977152">
    <property type="protein sequence ID" value="KAF1987428.1"/>
    <property type="molecule type" value="Genomic_DNA"/>
</dbReference>
<proteinExistence type="predicted"/>
<name>A0A6G1H388_9PEZI</name>
<gene>
    <name evidence="1" type="ORF">K402DRAFT_330726</name>
</gene>
<dbReference type="OrthoDB" id="3938895at2759"/>
<keyword evidence="2" id="KW-1185">Reference proteome</keyword>